<comment type="caution">
    <text evidence="1">The sequence shown here is derived from an EMBL/GenBank/DDBJ whole genome shotgun (WGS) entry which is preliminary data.</text>
</comment>
<name>A0A6D2HNW4_9BRAS</name>
<protein>
    <submittedName>
        <fullName evidence="1">Uncharacterized protein</fullName>
    </submittedName>
</protein>
<keyword evidence="2" id="KW-1185">Reference proteome</keyword>
<accession>A0A6D2HNW4</accession>
<dbReference type="EMBL" id="CACVBM020000333">
    <property type="protein sequence ID" value="CAA7017754.1"/>
    <property type="molecule type" value="Genomic_DNA"/>
</dbReference>
<dbReference type="AlphaFoldDB" id="A0A6D2HNW4"/>
<evidence type="ECO:0000313" key="1">
    <source>
        <dbReference type="EMBL" id="CAA7017754.1"/>
    </source>
</evidence>
<gene>
    <name evidence="1" type="ORF">MERR_LOCUS4989</name>
</gene>
<reference evidence="1" key="1">
    <citation type="submission" date="2020-01" db="EMBL/GenBank/DDBJ databases">
        <authorList>
            <person name="Mishra B."/>
        </authorList>
    </citation>
    <scope>NUCLEOTIDE SEQUENCE [LARGE SCALE GENOMIC DNA]</scope>
</reference>
<proteinExistence type="predicted"/>
<evidence type="ECO:0000313" key="2">
    <source>
        <dbReference type="Proteomes" id="UP000467841"/>
    </source>
</evidence>
<organism evidence="1 2">
    <name type="scientific">Microthlaspi erraticum</name>
    <dbReference type="NCBI Taxonomy" id="1685480"/>
    <lineage>
        <taxon>Eukaryota</taxon>
        <taxon>Viridiplantae</taxon>
        <taxon>Streptophyta</taxon>
        <taxon>Embryophyta</taxon>
        <taxon>Tracheophyta</taxon>
        <taxon>Spermatophyta</taxon>
        <taxon>Magnoliopsida</taxon>
        <taxon>eudicotyledons</taxon>
        <taxon>Gunneridae</taxon>
        <taxon>Pentapetalae</taxon>
        <taxon>rosids</taxon>
        <taxon>malvids</taxon>
        <taxon>Brassicales</taxon>
        <taxon>Brassicaceae</taxon>
        <taxon>Coluteocarpeae</taxon>
        <taxon>Microthlaspi</taxon>
    </lineage>
</organism>
<sequence length="97" mass="11160">MTLRPRHLSAVSTTLLRLMVQRSFGWEPIHPPVTGKLENREDAGHLLGSDDHVRIYHLMSLRMCPAMLRRCHPNEHFELELSRSRELQDSSTTSGNT</sequence>
<dbReference type="Proteomes" id="UP000467841">
    <property type="component" value="Unassembled WGS sequence"/>
</dbReference>